<feature type="transmembrane region" description="Helical" evidence="1">
    <location>
        <begin position="163"/>
        <end position="190"/>
    </location>
</feature>
<keyword evidence="1" id="KW-1133">Transmembrane helix</keyword>
<feature type="transmembrane region" description="Helical" evidence="1">
    <location>
        <begin position="244"/>
        <end position="265"/>
    </location>
</feature>
<evidence type="ECO:0000256" key="1">
    <source>
        <dbReference type="SAM" id="Phobius"/>
    </source>
</evidence>
<dbReference type="HOGENOM" id="CLU_072075_2_0_4"/>
<accession>E5AP89</accession>
<protein>
    <recommendedName>
        <fullName evidence="4">Transmembrane protein</fullName>
    </recommendedName>
</protein>
<dbReference type="eggNOG" id="COG5473">
    <property type="taxonomic scope" value="Bacteria"/>
</dbReference>
<keyword evidence="1" id="KW-0472">Membrane</keyword>
<keyword evidence="1" id="KW-0812">Transmembrane</keyword>
<feature type="transmembrane region" description="Helical" evidence="1">
    <location>
        <begin position="71"/>
        <end position="88"/>
    </location>
</feature>
<evidence type="ECO:0008006" key="4">
    <source>
        <dbReference type="Google" id="ProtNLM"/>
    </source>
</evidence>
<reference evidence="2 3" key="1">
    <citation type="journal article" date="2011" name="J. Bacteriol.">
        <title>Complete genome sequence of Burkholderia rhizoxinica, an endosymbiont of Rhizopus microsporus.</title>
        <authorList>
            <person name="Lackner G."/>
            <person name="Moebius N."/>
            <person name="Partida-Martinez L."/>
            <person name="Hertweck C."/>
        </authorList>
    </citation>
    <scope>NUCLEOTIDE SEQUENCE [LARGE SCALE GENOMIC DNA]</scope>
    <source>
        <strain evidence="3">DSM 19002 / CIP 109453 / HKI 454</strain>
    </source>
</reference>
<dbReference type="AlphaFoldDB" id="E5AP89"/>
<organism evidence="2 3">
    <name type="scientific">Mycetohabitans rhizoxinica (strain DSM 19002 / CIP 109453 / HKI 454)</name>
    <name type="common">Paraburkholderia rhizoxinica</name>
    <dbReference type="NCBI Taxonomy" id="882378"/>
    <lineage>
        <taxon>Bacteria</taxon>
        <taxon>Pseudomonadati</taxon>
        <taxon>Pseudomonadota</taxon>
        <taxon>Betaproteobacteria</taxon>
        <taxon>Burkholderiales</taxon>
        <taxon>Burkholderiaceae</taxon>
        <taxon>Mycetohabitans</taxon>
    </lineage>
</organism>
<dbReference type="Proteomes" id="UP000007437">
    <property type="component" value="Chromosome"/>
</dbReference>
<evidence type="ECO:0000313" key="2">
    <source>
        <dbReference type="EMBL" id="CBW74421.1"/>
    </source>
</evidence>
<dbReference type="InterPro" id="IPR047798">
    <property type="entry name" value="BPSS1780-like"/>
</dbReference>
<dbReference type="STRING" id="882378.RBRH_01056"/>
<sequence>MCCASVSAQTRYRGFDHSPMRLIEAPTKSGYVWFRQGIWLFRKNPLSFLAIFFTYLFSMMLVAHVPVVGSALWLMLAPGLSVGFMSACRDVIAGKHVLPLALFTGFRAHGGAVARQLLQLGLIYLVLVTASLFLTSLIDGGSLLKTVVSEAKPDDDVASSGMFLSSIALGFVFYVPTMMLFWFAPLLTAWHRVPPVKAMFFSFVACWRNRGAFLVYLATWLAVLMGVSLVLGFVLSAFGLTSGALTALLPVSVILWTMIYCSFYATYRGCFGVEQPTGPPPTE</sequence>
<name>E5AP89_MYCRK</name>
<feature type="transmembrane region" description="Helical" evidence="1">
    <location>
        <begin position="211"/>
        <end position="238"/>
    </location>
</feature>
<gene>
    <name evidence="2" type="ordered locus">RBRH_01056</name>
</gene>
<evidence type="ECO:0000313" key="3">
    <source>
        <dbReference type="Proteomes" id="UP000007437"/>
    </source>
</evidence>
<proteinExistence type="predicted"/>
<feature type="transmembrane region" description="Helical" evidence="1">
    <location>
        <begin position="46"/>
        <end position="65"/>
    </location>
</feature>
<dbReference type="NCBIfam" id="NF041043">
    <property type="entry name" value="BPSS1780_fam"/>
    <property type="match status" value="1"/>
</dbReference>
<dbReference type="KEGG" id="brh:RBRH_01056"/>
<feature type="transmembrane region" description="Helical" evidence="1">
    <location>
        <begin position="117"/>
        <end position="138"/>
    </location>
</feature>
<dbReference type="EMBL" id="FR687359">
    <property type="protein sequence ID" value="CBW74421.1"/>
    <property type="molecule type" value="Genomic_DNA"/>
</dbReference>